<evidence type="ECO:0000256" key="4">
    <source>
        <dbReference type="ARBA" id="ARBA00022723"/>
    </source>
</evidence>
<keyword evidence="11" id="KW-1185">Reference proteome</keyword>
<dbReference type="InterPro" id="IPR041921">
    <property type="entry name" value="NuoE_N"/>
</dbReference>
<sequence length="170" mass="19028">MITMANSETKTLQELLSTEGLEQAANWVSKYPEERKRAAIIPILMIAQEEHGYLTQELMDAVAEYLSCPKIAAYEVATFYSMFRLKEAGKYVVSLCTNVSCMLAGSEDIKRWFKEELGVEPGETTQDGTFTLKEVECMAACGGAPMLEVNKQFHENLTVDKVASLIRELK</sequence>
<dbReference type="PROSITE" id="PS01099">
    <property type="entry name" value="COMPLEX1_24K"/>
    <property type="match status" value="1"/>
</dbReference>
<dbReference type="InterPro" id="IPR042128">
    <property type="entry name" value="NuoE_dom"/>
</dbReference>
<dbReference type="SUPFAM" id="SSF52833">
    <property type="entry name" value="Thioredoxin-like"/>
    <property type="match status" value="1"/>
</dbReference>
<dbReference type="PIRSF" id="PIRSF000216">
    <property type="entry name" value="NADH_DH_24kDa"/>
    <property type="match status" value="1"/>
</dbReference>
<dbReference type="PANTHER" id="PTHR10371:SF3">
    <property type="entry name" value="NADH DEHYDROGENASE [UBIQUINONE] FLAVOPROTEIN 2, MITOCHONDRIAL"/>
    <property type="match status" value="1"/>
</dbReference>
<dbReference type="InterPro" id="IPR002023">
    <property type="entry name" value="NuoE-like"/>
</dbReference>
<dbReference type="PANTHER" id="PTHR10371">
    <property type="entry name" value="NADH DEHYDROGENASE UBIQUINONE FLAVOPROTEIN 2, MITOCHONDRIAL"/>
    <property type="match status" value="1"/>
</dbReference>
<dbReference type="Gene3D" id="1.10.10.1590">
    <property type="entry name" value="NADH-quinone oxidoreductase subunit E"/>
    <property type="match status" value="1"/>
</dbReference>
<evidence type="ECO:0000256" key="8">
    <source>
        <dbReference type="ARBA" id="ARBA00032788"/>
    </source>
</evidence>
<dbReference type="EMBL" id="BAAAFM010000003">
    <property type="protein sequence ID" value="GAA0210003.1"/>
    <property type="molecule type" value="Genomic_DNA"/>
</dbReference>
<gene>
    <name evidence="10" type="primary">nuoE</name>
    <name evidence="10" type="ORF">GCM10009123_16780</name>
</gene>
<evidence type="ECO:0000313" key="10">
    <source>
        <dbReference type="EMBL" id="GAA0210003.1"/>
    </source>
</evidence>
<dbReference type="NCBIfam" id="TIGR01958">
    <property type="entry name" value="nuoE_fam"/>
    <property type="match status" value="1"/>
</dbReference>
<evidence type="ECO:0000256" key="7">
    <source>
        <dbReference type="ARBA" id="ARBA00031580"/>
    </source>
</evidence>
<accession>A0ABP3CM52</accession>
<evidence type="ECO:0000256" key="2">
    <source>
        <dbReference type="ARBA" id="ARBA00019898"/>
    </source>
</evidence>
<reference evidence="11" key="1">
    <citation type="journal article" date="2019" name="Int. J. Syst. Evol. Microbiol.">
        <title>The Global Catalogue of Microorganisms (GCM) 10K type strain sequencing project: providing services to taxonomists for standard genome sequencing and annotation.</title>
        <authorList>
            <consortium name="The Broad Institute Genomics Platform"/>
            <consortium name="The Broad Institute Genome Sequencing Center for Infectious Disease"/>
            <person name="Wu L."/>
            <person name="Ma J."/>
        </authorList>
    </citation>
    <scope>NUCLEOTIDE SEQUENCE [LARGE SCALE GENOMIC DNA]</scope>
    <source>
        <strain evidence="11">JCM 16211</strain>
    </source>
</reference>
<evidence type="ECO:0000256" key="6">
    <source>
        <dbReference type="ARBA" id="ARBA00023014"/>
    </source>
</evidence>
<protein>
    <recommendedName>
        <fullName evidence="2">NADH-quinone oxidoreductase subunit E</fullName>
    </recommendedName>
    <alternativeName>
        <fullName evidence="7">NADH dehydrogenase I subunit E</fullName>
    </alternativeName>
    <alternativeName>
        <fullName evidence="8">NDH-1 subunit E</fullName>
    </alternativeName>
</protein>
<comment type="cofactor">
    <cofactor evidence="9">
        <name>[2Fe-2S] cluster</name>
        <dbReference type="ChEBI" id="CHEBI:190135"/>
    </cofactor>
</comment>
<dbReference type="Proteomes" id="UP001501221">
    <property type="component" value="Unassembled WGS sequence"/>
</dbReference>
<evidence type="ECO:0000256" key="3">
    <source>
        <dbReference type="ARBA" id="ARBA00022714"/>
    </source>
</evidence>
<proteinExistence type="inferred from homology"/>
<evidence type="ECO:0000256" key="5">
    <source>
        <dbReference type="ARBA" id="ARBA00023004"/>
    </source>
</evidence>
<evidence type="ECO:0000256" key="9">
    <source>
        <dbReference type="ARBA" id="ARBA00034078"/>
    </source>
</evidence>
<dbReference type="CDD" id="cd03064">
    <property type="entry name" value="TRX_Fd_NuoE"/>
    <property type="match status" value="1"/>
</dbReference>
<organism evidence="10 11">
    <name type="scientific">Kangiella japonica</name>
    <dbReference type="NCBI Taxonomy" id="647384"/>
    <lineage>
        <taxon>Bacteria</taxon>
        <taxon>Pseudomonadati</taxon>
        <taxon>Pseudomonadota</taxon>
        <taxon>Gammaproteobacteria</taxon>
        <taxon>Kangiellales</taxon>
        <taxon>Kangiellaceae</taxon>
        <taxon>Kangiella</taxon>
    </lineage>
</organism>
<keyword evidence="3" id="KW-0001">2Fe-2S</keyword>
<evidence type="ECO:0000256" key="1">
    <source>
        <dbReference type="ARBA" id="ARBA00010643"/>
    </source>
</evidence>
<dbReference type="Gene3D" id="3.40.30.10">
    <property type="entry name" value="Glutaredoxin"/>
    <property type="match status" value="1"/>
</dbReference>
<keyword evidence="5" id="KW-0408">Iron</keyword>
<evidence type="ECO:0000313" key="11">
    <source>
        <dbReference type="Proteomes" id="UP001501221"/>
    </source>
</evidence>
<comment type="similarity">
    <text evidence="1">Belongs to the complex I 24 kDa subunit family.</text>
</comment>
<keyword evidence="4" id="KW-0479">Metal-binding</keyword>
<keyword evidence="6" id="KW-0411">Iron-sulfur</keyword>
<dbReference type="InterPro" id="IPR036249">
    <property type="entry name" value="Thioredoxin-like_sf"/>
</dbReference>
<name>A0ABP3CM52_9GAMM</name>
<dbReference type="Pfam" id="PF01257">
    <property type="entry name" value="2Fe-2S_thioredx"/>
    <property type="match status" value="1"/>
</dbReference>
<comment type="caution">
    <text evidence="10">The sequence shown here is derived from an EMBL/GenBank/DDBJ whole genome shotgun (WGS) entry which is preliminary data.</text>
</comment>